<dbReference type="HAMAP" id="MF_00688">
    <property type="entry name" value="Leu_Phe_trans"/>
    <property type="match status" value="1"/>
</dbReference>
<dbReference type="GO" id="GO:0005737">
    <property type="term" value="C:cytoplasm"/>
    <property type="evidence" value="ECO:0007669"/>
    <property type="project" value="TreeGrafter"/>
</dbReference>
<name>A0A094SD08_9ZZZZ</name>
<protein>
    <recommendedName>
        <fullName evidence="5">Leucyl/phenylalanyl-tRNA--protein transferase</fullName>
    </recommendedName>
</protein>
<sequence>MPSNQVHDFPDPTLAPADIDLIAISAFDSTGFPLQLNPQIVWPKLTKFGSNWNPETLLTAYRAGLFPMPYEIDGNESAIGWWSPKSRAIFYPDQIHVSTSLKSALKKFTVTVDQNFEAVIRACGNPERESGWINEDVISAFTTLHEIGVAHSIEVWDGDGSLAGGLYGLELGGVFAGESMFHVVKNASKVALVHLGGLLNDGQGRVIDTQWMTGHLESMGAKTIDRGDYCQILPSLLGISPVLSVAN</sequence>
<comment type="caution">
    <text evidence="4">The sequence shown here is derived from an EMBL/GenBank/DDBJ whole genome shotgun (WGS) entry which is preliminary data.</text>
</comment>
<evidence type="ECO:0000256" key="1">
    <source>
        <dbReference type="ARBA" id="ARBA00022490"/>
    </source>
</evidence>
<dbReference type="PANTHER" id="PTHR30098">
    <property type="entry name" value="LEUCYL/PHENYLALANYL-TRNA--PROTEIN TRANSFERASE"/>
    <property type="match status" value="1"/>
</dbReference>
<evidence type="ECO:0000313" key="4">
    <source>
        <dbReference type="EMBL" id="KGA16008.1"/>
    </source>
</evidence>
<dbReference type="NCBIfam" id="TIGR00667">
    <property type="entry name" value="aat"/>
    <property type="match status" value="1"/>
</dbReference>
<dbReference type="GO" id="GO:0008914">
    <property type="term" value="F:leucyl-tRNA--protein transferase activity"/>
    <property type="evidence" value="ECO:0007669"/>
    <property type="project" value="InterPro"/>
</dbReference>
<accession>A0A094SD08</accession>
<keyword evidence="1" id="KW-0963">Cytoplasm</keyword>
<dbReference type="PANTHER" id="PTHR30098:SF2">
    <property type="entry name" value="LEUCYL_PHENYLALANYL-TRNA--PROTEIN TRANSFERASE"/>
    <property type="match status" value="1"/>
</dbReference>
<dbReference type="EMBL" id="JNSL01000096">
    <property type="protein sequence ID" value="KGA16008.1"/>
    <property type="molecule type" value="Genomic_DNA"/>
</dbReference>
<evidence type="ECO:0000256" key="3">
    <source>
        <dbReference type="ARBA" id="ARBA00023315"/>
    </source>
</evidence>
<keyword evidence="2" id="KW-0808">Transferase</keyword>
<dbReference type="GO" id="GO:0030163">
    <property type="term" value="P:protein catabolic process"/>
    <property type="evidence" value="ECO:0007669"/>
    <property type="project" value="InterPro"/>
</dbReference>
<dbReference type="InterPro" id="IPR004616">
    <property type="entry name" value="Leu/Phe-tRNA_Trfase"/>
</dbReference>
<reference evidence="4" key="1">
    <citation type="submission" date="2014-06" db="EMBL/GenBank/DDBJ databases">
        <title>Key roles for freshwater Actinobacteria revealed by deep metagenomic sequencing.</title>
        <authorList>
            <person name="Ghai R."/>
            <person name="Mizuno C.M."/>
            <person name="Picazo A."/>
            <person name="Camacho A."/>
            <person name="Rodriguez-Valera F."/>
        </authorList>
    </citation>
    <scope>NUCLEOTIDE SEQUENCE</scope>
</reference>
<organism evidence="4">
    <name type="scientific">freshwater metagenome</name>
    <dbReference type="NCBI Taxonomy" id="449393"/>
    <lineage>
        <taxon>unclassified sequences</taxon>
        <taxon>metagenomes</taxon>
        <taxon>ecological metagenomes</taxon>
    </lineage>
</organism>
<dbReference type="InterPro" id="IPR042203">
    <property type="entry name" value="Leu/Phe-tRNA_Trfase_C"/>
</dbReference>
<dbReference type="Gene3D" id="3.40.630.70">
    <property type="entry name" value="Leucyl/phenylalanyl-tRNA-protein transferase, C-terminal domain"/>
    <property type="match status" value="1"/>
</dbReference>
<proteinExistence type="inferred from homology"/>
<dbReference type="InterPro" id="IPR042221">
    <property type="entry name" value="Leu/Phe-tRNA_Trfase_N"/>
</dbReference>
<dbReference type="AlphaFoldDB" id="A0A094SD08"/>
<dbReference type="InterPro" id="IPR016181">
    <property type="entry name" value="Acyl_CoA_acyltransferase"/>
</dbReference>
<evidence type="ECO:0000256" key="2">
    <source>
        <dbReference type="ARBA" id="ARBA00022679"/>
    </source>
</evidence>
<dbReference type="Pfam" id="PF03588">
    <property type="entry name" value="Leu_Phe_trans"/>
    <property type="match status" value="1"/>
</dbReference>
<dbReference type="SUPFAM" id="SSF55729">
    <property type="entry name" value="Acyl-CoA N-acyltransferases (Nat)"/>
    <property type="match status" value="1"/>
</dbReference>
<keyword evidence="3" id="KW-0012">Acyltransferase</keyword>
<gene>
    <name evidence="4" type="ORF">GM51_13555</name>
</gene>
<evidence type="ECO:0008006" key="5">
    <source>
        <dbReference type="Google" id="ProtNLM"/>
    </source>
</evidence>
<dbReference type="Gene3D" id="3.30.70.3550">
    <property type="entry name" value="Leucyl/phenylalanyl-tRNA-protein transferase, N-terminal domain"/>
    <property type="match status" value="1"/>
</dbReference>